<accession>A0A7W5DYU9</accession>
<dbReference type="Proteomes" id="UP000536179">
    <property type="component" value="Unassembled WGS sequence"/>
</dbReference>
<evidence type="ECO:0000313" key="2">
    <source>
        <dbReference type="Proteomes" id="UP000536179"/>
    </source>
</evidence>
<dbReference type="EMBL" id="JACHXU010000008">
    <property type="protein sequence ID" value="MBB3207018.1"/>
    <property type="molecule type" value="Genomic_DNA"/>
</dbReference>
<proteinExistence type="predicted"/>
<name>A0A7W5DYU9_9BACT</name>
<evidence type="ECO:0000313" key="1">
    <source>
        <dbReference type="EMBL" id="MBB3207018.1"/>
    </source>
</evidence>
<dbReference type="AlphaFoldDB" id="A0A7W5DYU9"/>
<gene>
    <name evidence="1" type="ORF">FHS27_002832</name>
</gene>
<reference evidence="1 2" key="1">
    <citation type="submission" date="2020-08" db="EMBL/GenBank/DDBJ databases">
        <title>Genomic Encyclopedia of Type Strains, Phase III (KMG-III): the genomes of soil and plant-associated and newly described type strains.</title>
        <authorList>
            <person name="Whitman W."/>
        </authorList>
    </citation>
    <scope>NUCLEOTIDE SEQUENCE [LARGE SCALE GENOMIC DNA]</scope>
    <source>
        <strain evidence="1 2">CECT 8075</strain>
    </source>
</reference>
<organism evidence="1 2">
    <name type="scientific">Aporhodopirellula rubra</name>
    <dbReference type="NCBI Taxonomy" id="980271"/>
    <lineage>
        <taxon>Bacteria</taxon>
        <taxon>Pseudomonadati</taxon>
        <taxon>Planctomycetota</taxon>
        <taxon>Planctomycetia</taxon>
        <taxon>Pirellulales</taxon>
        <taxon>Pirellulaceae</taxon>
        <taxon>Aporhodopirellula</taxon>
    </lineage>
</organism>
<sequence length="125" mass="13838">MAGDPESAALSRGSALDGGLRRMARPIFATLLFPLKEGVWSRHLRKNYRKNTTIDKGTRASFGNFPGFGASKWARNRAGYACWSVWSALFFVSVHPLEGCVREGGKRDSIVTTGTFARRRVRCGK</sequence>
<comment type="caution">
    <text evidence="1">The sequence shown here is derived from an EMBL/GenBank/DDBJ whole genome shotgun (WGS) entry which is preliminary data.</text>
</comment>
<keyword evidence="2" id="KW-1185">Reference proteome</keyword>
<protein>
    <submittedName>
        <fullName evidence="1">Uncharacterized protein</fullName>
    </submittedName>
</protein>